<dbReference type="Proteomes" id="UP000239872">
    <property type="component" value="Unassembled WGS sequence"/>
</dbReference>
<dbReference type="InterPro" id="IPR011440">
    <property type="entry name" value="DUF1543"/>
</dbReference>
<dbReference type="EMBL" id="PPSL01000006">
    <property type="protein sequence ID" value="PQJ09419.1"/>
    <property type="molecule type" value="Genomic_DNA"/>
</dbReference>
<sequence>MVLIGCRPAGRSIEQHDIFFGIAPSMKELIPSMKAFWPEAKGKMHVDAWREVNNANGYKVSVVERSHAQTSGDQLFFVNLGGYKPGDFEEYHYKMVIAGPDMATAVKLSKQTAFYKHMGFKGAESHIDDKYGVDVDDIFIVQDVLQDEAQNYTLLVEPGHNGHDDQLNIGYFKLDKL</sequence>
<proteinExistence type="predicted"/>
<feature type="domain" description="DUF1543" evidence="1">
    <location>
        <begin position="12"/>
        <end position="62"/>
    </location>
</feature>
<dbReference type="Pfam" id="PF07566">
    <property type="entry name" value="DUF1543"/>
    <property type="match status" value="1"/>
</dbReference>
<evidence type="ECO:0000313" key="2">
    <source>
        <dbReference type="EMBL" id="PQJ09419.1"/>
    </source>
</evidence>
<accession>A0A2S7SR90</accession>
<name>A0A2S7SR90_9BACT</name>
<keyword evidence="3" id="KW-1185">Reference proteome</keyword>
<organism evidence="2 3">
    <name type="scientific">Flavipsychrobacter stenotrophus</name>
    <dbReference type="NCBI Taxonomy" id="2077091"/>
    <lineage>
        <taxon>Bacteria</taxon>
        <taxon>Pseudomonadati</taxon>
        <taxon>Bacteroidota</taxon>
        <taxon>Chitinophagia</taxon>
        <taxon>Chitinophagales</taxon>
        <taxon>Chitinophagaceae</taxon>
        <taxon>Flavipsychrobacter</taxon>
    </lineage>
</organism>
<dbReference type="OrthoDB" id="850243at2"/>
<dbReference type="AlphaFoldDB" id="A0A2S7SR90"/>
<reference evidence="2 3" key="1">
    <citation type="submission" date="2018-01" db="EMBL/GenBank/DDBJ databases">
        <title>A novel member of the phylum Bacteroidetes isolated from glacier ice.</title>
        <authorList>
            <person name="Liu Q."/>
            <person name="Xin Y.-H."/>
        </authorList>
    </citation>
    <scope>NUCLEOTIDE SEQUENCE [LARGE SCALE GENOMIC DNA]</scope>
    <source>
        <strain evidence="2 3">RB1R16</strain>
    </source>
</reference>
<protein>
    <submittedName>
        <fullName evidence="2">DUF1543 domain-containing protein</fullName>
    </submittedName>
</protein>
<evidence type="ECO:0000313" key="3">
    <source>
        <dbReference type="Proteomes" id="UP000239872"/>
    </source>
</evidence>
<dbReference type="Gene3D" id="3.10.20.10">
    <property type="match status" value="2"/>
</dbReference>
<comment type="caution">
    <text evidence="2">The sequence shown here is derived from an EMBL/GenBank/DDBJ whole genome shotgun (WGS) entry which is preliminary data.</text>
</comment>
<evidence type="ECO:0000259" key="1">
    <source>
        <dbReference type="Pfam" id="PF07566"/>
    </source>
</evidence>
<gene>
    <name evidence="2" type="ORF">CJD36_019445</name>
</gene>